<dbReference type="InterPro" id="IPR036271">
    <property type="entry name" value="Tet_transcr_reg_TetR-rel_C_sf"/>
</dbReference>
<dbReference type="RefSeq" id="WP_149525212.1">
    <property type="nucleotide sequence ID" value="NZ_JACAGK010000036.1"/>
</dbReference>
<evidence type="ECO:0000259" key="3">
    <source>
        <dbReference type="PROSITE" id="PS50977"/>
    </source>
</evidence>
<dbReference type="PROSITE" id="PS50977">
    <property type="entry name" value="HTH_TETR_2"/>
    <property type="match status" value="1"/>
</dbReference>
<dbReference type="InterPro" id="IPR054422">
    <property type="entry name" value="TetR-like_HI_0893_C"/>
</dbReference>
<gene>
    <name evidence="4" type="ORF">HX018_12670</name>
</gene>
<dbReference type="EMBL" id="JACAGK010000036">
    <property type="protein sequence ID" value="MDM1049088.1"/>
    <property type="molecule type" value="Genomic_DNA"/>
</dbReference>
<dbReference type="Proteomes" id="UP001170954">
    <property type="component" value="Unassembled WGS sequence"/>
</dbReference>
<evidence type="ECO:0000256" key="2">
    <source>
        <dbReference type="PROSITE-ProRule" id="PRU00335"/>
    </source>
</evidence>
<feature type="domain" description="HTH tetR-type" evidence="3">
    <location>
        <begin position="36"/>
        <end position="96"/>
    </location>
</feature>
<dbReference type="InterPro" id="IPR001647">
    <property type="entry name" value="HTH_TetR"/>
</dbReference>
<reference evidence="4" key="2">
    <citation type="journal article" date="2022" name="Sci. Total Environ.">
        <title>Prevalence, transmission, and molecular epidemiology of tet(X)-positive bacteria among humans, animals, and environmental niches in China: An epidemiological, and genomic-based study.</title>
        <authorList>
            <person name="Dong N."/>
            <person name="Zeng Y."/>
            <person name="Cai C."/>
            <person name="Sun C."/>
            <person name="Lu J."/>
            <person name="Liu C."/>
            <person name="Zhou H."/>
            <person name="Sun Q."/>
            <person name="Shu L."/>
            <person name="Wang H."/>
            <person name="Wang Y."/>
            <person name="Wang S."/>
            <person name="Wu C."/>
            <person name="Chan E.W."/>
            <person name="Chen G."/>
            <person name="Shen Z."/>
            <person name="Chen S."/>
            <person name="Zhang R."/>
        </authorList>
    </citation>
    <scope>NUCLEOTIDE SEQUENCE</scope>
    <source>
        <strain evidence="4">R1692</strain>
    </source>
</reference>
<accession>A0ABT7NQ86</accession>
<feature type="DNA-binding region" description="H-T-H motif" evidence="2">
    <location>
        <begin position="59"/>
        <end position="78"/>
    </location>
</feature>
<name>A0ABT7NQ86_9SPHI</name>
<keyword evidence="5" id="KW-1185">Reference proteome</keyword>
<evidence type="ECO:0000256" key="1">
    <source>
        <dbReference type="ARBA" id="ARBA00023125"/>
    </source>
</evidence>
<reference evidence="4" key="1">
    <citation type="submission" date="2020-06" db="EMBL/GenBank/DDBJ databases">
        <authorList>
            <person name="Dong N."/>
        </authorList>
    </citation>
    <scope>NUCLEOTIDE SEQUENCE</scope>
    <source>
        <strain evidence="4">R1692</strain>
    </source>
</reference>
<dbReference type="InterPro" id="IPR009057">
    <property type="entry name" value="Homeodomain-like_sf"/>
</dbReference>
<dbReference type="SUPFAM" id="SSF48498">
    <property type="entry name" value="Tetracyclin repressor-like, C-terminal domain"/>
    <property type="match status" value="1"/>
</dbReference>
<dbReference type="Pfam" id="PF00440">
    <property type="entry name" value="TetR_N"/>
    <property type="match status" value="1"/>
</dbReference>
<proteinExistence type="predicted"/>
<dbReference type="PANTHER" id="PTHR30055:SF207">
    <property type="entry name" value="HTH-TYPE TRANSCRIPTIONAL REPRESSOR FATR"/>
    <property type="match status" value="1"/>
</dbReference>
<sequence length="222" mass="26149">MDSHHCSIALALYNDYLTNTPSKNAYICNRMNIQLTEKKEQIFLSTLSLIHLYGFHGTPMSKIAKEANVAVGSIYHYFPSKEDLIIELYWYCKEKLNGDVFRGVNPEQSYEERFKTIWKRWIGFYQQNIEIFGFLDQFYGSPFYEEVRNNVLGQKVERNKLIHFIEEGVQEKHLKDLNVRLILSIYLGGAISLFRNCLITKEEIMEEEMNQLVEIIWNGVKI</sequence>
<organism evidence="4 5">
    <name type="scientific">Sphingobacterium hotanense</name>
    <dbReference type="NCBI Taxonomy" id="649196"/>
    <lineage>
        <taxon>Bacteria</taxon>
        <taxon>Pseudomonadati</taxon>
        <taxon>Bacteroidota</taxon>
        <taxon>Sphingobacteriia</taxon>
        <taxon>Sphingobacteriales</taxon>
        <taxon>Sphingobacteriaceae</taxon>
        <taxon>Sphingobacterium</taxon>
    </lineage>
</organism>
<protein>
    <submittedName>
        <fullName evidence="4">TetR/AcrR family transcriptional regulator</fullName>
    </submittedName>
</protein>
<evidence type="ECO:0000313" key="4">
    <source>
        <dbReference type="EMBL" id="MDM1049088.1"/>
    </source>
</evidence>
<comment type="caution">
    <text evidence="4">The sequence shown here is derived from an EMBL/GenBank/DDBJ whole genome shotgun (WGS) entry which is preliminary data.</text>
</comment>
<dbReference type="SUPFAM" id="SSF46689">
    <property type="entry name" value="Homeodomain-like"/>
    <property type="match status" value="1"/>
</dbReference>
<dbReference type="Pfam" id="PF22604">
    <property type="entry name" value="TetR_HI_0893_C"/>
    <property type="match status" value="1"/>
</dbReference>
<keyword evidence="1 2" id="KW-0238">DNA-binding</keyword>
<dbReference type="InterPro" id="IPR050109">
    <property type="entry name" value="HTH-type_TetR-like_transc_reg"/>
</dbReference>
<evidence type="ECO:0000313" key="5">
    <source>
        <dbReference type="Proteomes" id="UP001170954"/>
    </source>
</evidence>
<dbReference type="Gene3D" id="1.10.357.10">
    <property type="entry name" value="Tetracycline Repressor, domain 2"/>
    <property type="match status" value="1"/>
</dbReference>
<dbReference type="PANTHER" id="PTHR30055">
    <property type="entry name" value="HTH-TYPE TRANSCRIPTIONAL REGULATOR RUTR"/>
    <property type="match status" value="1"/>
</dbReference>